<dbReference type="InterPro" id="IPR050600">
    <property type="entry name" value="SETD3_SETD6_MTase"/>
</dbReference>
<organism evidence="3 4">
    <name type="scientific">Purpureocillium takamizusanense</name>
    <dbReference type="NCBI Taxonomy" id="2060973"/>
    <lineage>
        <taxon>Eukaryota</taxon>
        <taxon>Fungi</taxon>
        <taxon>Dikarya</taxon>
        <taxon>Ascomycota</taxon>
        <taxon>Pezizomycotina</taxon>
        <taxon>Sordariomycetes</taxon>
        <taxon>Hypocreomycetidae</taxon>
        <taxon>Hypocreales</taxon>
        <taxon>Ophiocordycipitaceae</taxon>
        <taxon>Purpureocillium</taxon>
    </lineage>
</organism>
<dbReference type="GO" id="GO:0016279">
    <property type="term" value="F:protein-lysine N-methyltransferase activity"/>
    <property type="evidence" value="ECO:0007669"/>
    <property type="project" value="UniProtKB-ARBA"/>
</dbReference>
<name>A0A9Q8QN50_9HYPO</name>
<dbReference type="PANTHER" id="PTHR13271">
    <property type="entry name" value="UNCHARACTERIZED PUTATIVE METHYLTRANSFERASE"/>
    <property type="match status" value="1"/>
</dbReference>
<dbReference type="PANTHER" id="PTHR13271:SF137">
    <property type="entry name" value="SET DOMAIN-CONTAINING PROTEIN"/>
    <property type="match status" value="1"/>
</dbReference>
<evidence type="ECO:0000313" key="4">
    <source>
        <dbReference type="Proteomes" id="UP000829364"/>
    </source>
</evidence>
<dbReference type="Gene3D" id="3.90.1410.10">
    <property type="entry name" value="set domain protein methyltransferase, domain 1"/>
    <property type="match status" value="1"/>
</dbReference>
<dbReference type="OrthoDB" id="441812at2759"/>
<evidence type="ECO:0000256" key="1">
    <source>
        <dbReference type="SAM" id="MobiDB-lite"/>
    </source>
</evidence>
<dbReference type="GeneID" id="72071945"/>
<dbReference type="AlphaFoldDB" id="A0A9Q8QN50"/>
<dbReference type="Proteomes" id="UP000829364">
    <property type="component" value="Chromosome 11"/>
</dbReference>
<dbReference type="PROSITE" id="PS50280">
    <property type="entry name" value="SET"/>
    <property type="match status" value="1"/>
</dbReference>
<proteinExistence type="predicted"/>
<feature type="compositionally biased region" description="Acidic residues" evidence="1">
    <location>
        <begin position="152"/>
        <end position="168"/>
    </location>
</feature>
<dbReference type="Pfam" id="PF00856">
    <property type="entry name" value="SET"/>
    <property type="match status" value="1"/>
</dbReference>
<dbReference type="KEGG" id="ptkz:JDV02_010000"/>
<evidence type="ECO:0000313" key="3">
    <source>
        <dbReference type="EMBL" id="UNI24234.1"/>
    </source>
</evidence>
<feature type="domain" description="SET" evidence="2">
    <location>
        <begin position="19"/>
        <end position="254"/>
    </location>
</feature>
<feature type="region of interest" description="Disordered" evidence="1">
    <location>
        <begin position="144"/>
        <end position="171"/>
    </location>
</feature>
<dbReference type="InterPro" id="IPR046341">
    <property type="entry name" value="SET_dom_sf"/>
</dbReference>
<gene>
    <name evidence="3" type="ORF">JDV02_010000</name>
</gene>
<keyword evidence="4" id="KW-1185">Reference proteome</keyword>
<reference evidence="3" key="1">
    <citation type="submission" date="2021-11" db="EMBL/GenBank/DDBJ databases">
        <title>Purpureocillium_takamizusanense_genome.</title>
        <authorList>
            <person name="Nguyen N.-H."/>
        </authorList>
    </citation>
    <scope>NUCLEOTIDE SEQUENCE</scope>
    <source>
        <strain evidence="3">PT3</strain>
    </source>
</reference>
<dbReference type="SUPFAM" id="SSF82199">
    <property type="entry name" value="SET domain"/>
    <property type="match status" value="1"/>
</dbReference>
<dbReference type="InterPro" id="IPR001214">
    <property type="entry name" value="SET_dom"/>
</dbReference>
<protein>
    <recommendedName>
        <fullName evidence="2">SET domain-containing protein</fullName>
    </recommendedName>
</protein>
<dbReference type="EMBL" id="CP086364">
    <property type="protein sequence ID" value="UNI24234.1"/>
    <property type="molecule type" value="Genomic_DNA"/>
</dbReference>
<sequence>MDAIEKLLEWATSRGVVLDGIGPKPLPGRGIGIVATRELKPGEAILTVPTARLRSLGSTPKPIVKALRGGATVHAILAAALCLEADPDFDVWRAVLPSRRDVEASMPICWPADLQALLPPGAATMLEKQQAKFDKDWTLVSAAFPNRGGGGGDDDDGDGDDSGDDDAADASGGSLTRGDFLYAWNLVNSRTFYHTTPLTEKRLPADDHMVLQPVADLFNHDPHGSCTVSYDEAGFTISTARAHQPGDELSIRYGAHSNDFLLVEYGFALPGDANPWDETALDAYVCPLFTPPQRRTLEDAGFWAGYALGAETACYRTQTALRLLCVTPGQWRAVLRGVRDEDVDAPAVDRQLLRVLRVYEKDIRRKLSELERSTAGTEDARAVLRARWIQIKELVVAAIARIHD</sequence>
<accession>A0A9Q8QN50</accession>
<dbReference type="RefSeq" id="XP_047847715.1">
    <property type="nucleotide sequence ID" value="XM_047991703.1"/>
</dbReference>
<evidence type="ECO:0000259" key="2">
    <source>
        <dbReference type="PROSITE" id="PS50280"/>
    </source>
</evidence>